<evidence type="ECO:0000313" key="1">
    <source>
        <dbReference type="EMBL" id="KAJ0013396.1"/>
    </source>
</evidence>
<sequence>MVQVFLLPTLVLYESPLL</sequence>
<evidence type="ECO:0000313" key="2">
    <source>
        <dbReference type="Proteomes" id="UP001163603"/>
    </source>
</evidence>
<proteinExistence type="predicted"/>
<protein>
    <submittedName>
        <fullName evidence="1">Uncharacterized protein</fullName>
    </submittedName>
</protein>
<comment type="caution">
    <text evidence="1">The sequence shown here is derived from an EMBL/GenBank/DDBJ whole genome shotgun (WGS) entry which is preliminary data.</text>
</comment>
<dbReference type="EMBL" id="CM047748">
    <property type="protein sequence ID" value="KAJ0013396.1"/>
    <property type="molecule type" value="Genomic_DNA"/>
</dbReference>
<dbReference type="Proteomes" id="UP001163603">
    <property type="component" value="Chromosome 13"/>
</dbReference>
<gene>
    <name evidence="1" type="ORF">Pint_21402</name>
</gene>
<keyword evidence="2" id="KW-1185">Reference proteome</keyword>
<accession>A0ACC0XAL9</accession>
<reference evidence="2" key="1">
    <citation type="journal article" date="2023" name="G3 (Bethesda)">
        <title>Genome assembly and association tests identify interacting loci associated with vigor, precocity, and sex in interspecific pistachio rootstocks.</title>
        <authorList>
            <person name="Palmer W."/>
            <person name="Jacygrad E."/>
            <person name="Sagayaradj S."/>
            <person name="Cavanaugh K."/>
            <person name="Han R."/>
            <person name="Bertier L."/>
            <person name="Beede B."/>
            <person name="Kafkas S."/>
            <person name="Golino D."/>
            <person name="Preece J."/>
            <person name="Michelmore R."/>
        </authorList>
    </citation>
    <scope>NUCLEOTIDE SEQUENCE [LARGE SCALE GENOMIC DNA]</scope>
</reference>
<name>A0ACC0XAL9_9ROSI</name>
<organism evidence="1 2">
    <name type="scientific">Pistacia integerrima</name>
    <dbReference type="NCBI Taxonomy" id="434235"/>
    <lineage>
        <taxon>Eukaryota</taxon>
        <taxon>Viridiplantae</taxon>
        <taxon>Streptophyta</taxon>
        <taxon>Embryophyta</taxon>
        <taxon>Tracheophyta</taxon>
        <taxon>Spermatophyta</taxon>
        <taxon>Magnoliopsida</taxon>
        <taxon>eudicotyledons</taxon>
        <taxon>Gunneridae</taxon>
        <taxon>Pentapetalae</taxon>
        <taxon>rosids</taxon>
        <taxon>malvids</taxon>
        <taxon>Sapindales</taxon>
        <taxon>Anacardiaceae</taxon>
        <taxon>Pistacia</taxon>
    </lineage>
</organism>